<evidence type="ECO:0000256" key="2">
    <source>
        <dbReference type="ARBA" id="ARBA00007529"/>
    </source>
</evidence>
<dbReference type="Pfam" id="PF05544">
    <property type="entry name" value="Pro_racemase"/>
    <property type="match status" value="1"/>
</dbReference>
<dbReference type="Proteomes" id="UP000277212">
    <property type="component" value="Unassembled WGS sequence"/>
</dbReference>
<evidence type="ECO:0000313" key="5">
    <source>
        <dbReference type="Proteomes" id="UP000277212"/>
    </source>
</evidence>
<dbReference type="GO" id="GO:0050346">
    <property type="term" value="F:trans-L-3-hydroxyproline dehydratase activity"/>
    <property type="evidence" value="ECO:0007669"/>
    <property type="project" value="UniProtKB-EC"/>
</dbReference>
<dbReference type="PIRSF" id="PIRSF029792">
    <property type="entry name" value="Pro_racemase"/>
    <property type="match status" value="1"/>
</dbReference>
<comment type="catalytic activity">
    <reaction evidence="1">
        <text>trans-3-hydroxy-L-proline = 1-pyrroline-2-carboxylate + H2O</text>
        <dbReference type="Rhea" id="RHEA:10320"/>
        <dbReference type="ChEBI" id="CHEBI:15377"/>
        <dbReference type="ChEBI" id="CHEBI:39785"/>
        <dbReference type="ChEBI" id="CHEBI:57938"/>
        <dbReference type="EC" id="4.2.1.77"/>
    </reaction>
</comment>
<comment type="caution">
    <text evidence="4">The sequence shown here is derived from an EMBL/GenBank/DDBJ whole genome shotgun (WGS) entry which is preliminary data.</text>
</comment>
<comment type="similarity">
    <text evidence="2">Belongs to the proline racemase family.</text>
</comment>
<evidence type="ECO:0000256" key="1">
    <source>
        <dbReference type="ARBA" id="ARBA00001148"/>
    </source>
</evidence>
<dbReference type="STRING" id="2010991.A0A3M2SL41"/>
<dbReference type="EMBL" id="NKUJ01000021">
    <property type="protein sequence ID" value="RMJ18291.1"/>
    <property type="molecule type" value="Genomic_DNA"/>
</dbReference>
<dbReference type="SUPFAM" id="SSF54506">
    <property type="entry name" value="Diaminopimelate epimerase-like"/>
    <property type="match status" value="1"/>
</dbReference>
<proteinExistence type="inferred from homology"/>
<evidence type="ECO:0000256" key="3">
    <source>
        <dbReference type="ARBA" id="ARBA00013105"/>
    </source>
</evidence>
<dbReference type="PANTHER" id="PTHR33442">
    <property type="entry name" value="TRANS-3-HYDROXY-L-PROLINE DEHYDRATASE"/>
    <property type="match status" value="1"/>
</dbReference>
<organism evidence="4 5">
    <name type="scientific">Fusarium kuroshium</name>
    <dbReference type="NCBI Taxonomy" id="2010991"/>
    <lineage>
        <taxon>Eukaryota</taxon>
        <taxon>Fungi</taxon>
        <taxon>Dikarya</taxon>
        <taxon>Ascomycota</taxon>
        <taxon>Pezizomycotina</taxon>
        <taxon>Sordariomycetes</taxon>
        <taxon>Hypocreomycetidae</taxon>
        <taxon>Hypocreales</taxon>
        <taxon>Nectriaceae</taxon>
        <taxon>Fusarium</taxon>
        <taxon>Fusarium solani species complex</taxon>
    </lineage>
</organism>
<name>A0A3M2SL41_9HYPO</name>
<protein>
    <recommendedName>
        <fullName evidence="3">trans-L-3-hydroxyproline dehydratase</fullName>
        <ecNumber evidence="3">4.2.1.77</ecNumber>
    </recommendedName>
</protein>
<sequence length="345" mass="37315">MASSPFWIETEDWHTAGEPFRVVEKLPNGYLPESSTVAQRRFDIIANPQHPLDQLRQSLCHEPRGHADMYGGFITPPDDAGAAFGVLFWHKDGFSTACGHGTIALGYWAIANGIVKASESGEAKVDVVIDVPSGRVVASMNIVNGKAVGADFINVTSYQLAKSLPAAVPSRGTEVNVDLTFGGAVYATLDADQLGLKVEPKNVNEFIKIGREIKASLGTRAHYGTYDCYGVIFFNEEGDEEGIVRQRNVTVFADGQIDRSPCGSGSCARLAVLFAQGRVAPGKAKLLHRSIIASQFQAEVLSEEKSPVEGFPACIPRVTGEAKLCGRMSFYIDPMEDIYPGFLLR</sequence>
<keyword evidence="5" id="KW-1185">Reference proteome</keyword>
<dbReference type="PANTHER" id="PTHR33442:SF1">
    <property type="entry name" value="TRANS-3-HYDROXY-L-PROLINE DEHYDRATASE"/>
    <property type="match status" value="1"/>
</dbReference>
<gene>
    <name evidence="4" type="ORF">CDV36_002065</name>
</gene>
<dbReference type="SFLD" id="SFLDS00028">
    <property type="entry name" value="Proline_Racemase"/>
    <property type="match status" value="1"/>
</dbReference>
<accession>A0A3M2SL41</accession>
<dbReference type="InterPro" id="IPR008794">
    <property type="entry name" value="Pro_racemase_fam"/>
</dbReference>
<dbReference type="OrthoDB" id="6409228at2759"/>
<reference evidence="4 5" key="1">
    <citation type="submission" date="2017-06" db="EMBL/GenBank/DDBJ databases">
        <title>Comparative genomic analysis of Ambrosia Fusariam Clade fungi.</title>
        <authorList>
            <person name="Stajich J.E."/>
            <person name="Carrillo J."/>
            <person name="Kijimoto T."/>
            <person name="Eskalen A."/>
            <person name="O'Donnell K."/>
            <person name="Kasson M."/>
        </authorList>
    </citation>
    <scope>NUCLEOTIDE SEQUENCE [LARGE SCALE GENOMIC DNA]</scope>
    <source>
        <strain evidence="4">UCR3666</strain>
    </source>
</reference>
<dbReference type="Gene3D" id="3.10.310.10">
    <property type="entry name" value="Diaminopimelate Epimerase, Chain A, domain 1"/>
    <property type="match status" value="2"/>
</dbReference>
<dbReference type="AlphaFoldDB" id="A0A3M2SL41"/>
<dbReference type="EC" id="4.2.1.77" evidence="3"/>
<evidence type="ECO:0000313" key="4">
    <source>
        <dbReference type="EMBL" id="RMJ18291.1"/>
    </source>
</evidence>